<evidence type="ECO:0000256" key="3">
    <source>
        <dbReference type="ARBA" id="ARBA00023163"/>
    </source>
</evidence>
<dbReference type="Pfam" id="PF12833">
    <property type="entry name" value="HTH_18"/>
    <property type="match status" value="1"/>
</dbReference>
<evidence type="ECO:0000256" key="2">
    <source>
        <dbReference type="ARBA" id="ARBA00023125"/>
    </source>
</evidence>
<dbReference type="OrthoDB" id="2600165at2"/>
<dbReference type="PRINTS" id="PR00032">
    <property type="entry name" value="HTHARAC"/>
</dbReference>
<feature type="domain" description="HTH araC/xylS-type" evidence="4">
    <location>
        <begin position="196"/>
        <end position="297"/>
    </location>
</feature>
<dbReference type="Proteomes" id="UP000219559">
    <property type="component" value="Unassembled WGS sequence"/>
</dbReference>
<dbReference type="SMART" id="SM00342">
    <property type="entry name" value="HTH_ARAC"/>
    <property type="match status" value="1"/>
</dbReference>
<dbReference type="InterPro" id="IPR009057">
    <property type="entry name" value="Homeodomain-like_sf"/>
</dbReference>
<keyword evidence="6" id="KW-1185">Reference proteome</keyword>
<evidence type="ECO:0000256" key="1">
    <source>
        <dbReference type="ARBA" id="ARBA00023015"/>
    </source>
</evidence>
<keyword evidence="2" id="KW-0238">DNA-binding</keyword>
<protein>
    <submittedName>
        <fullName evidence="5">AraC family transcriptional regulator</fullName>
    </submittedName>
</protein>
<gene>
    <name evidence="5" type="ORF">B7P33_10850</name>
</gene>
<dbReference type="AlphaFoldDB" id="A0A2A4G7N9"/>
<dbReference type="InterPro" id="IPR020449">
    <property type="entry name" value="Tscrpt_reg_AraC-type_HTH"/>
</dbReference>
<dbReference type="InterPro" id="IPR018060">
    <property type="entry name" value="HTH_AraC"/>
</dbReference>
<evidence type="ECO:0000313" key="6">
    <source>
        <dbReference type="Proteomes" id="UP000219559"/>
    </source>
</evidence>
<dbReference type="RefSeq" id="WP_097442481.1">
    <property type="nucleotide sequence ID" value="NZ_NBWU01000004.1"/>
</dbReference>
<evidence type="ECO:0000313" key="5">
    <source>
        <dbReference type="EMBL" id="PCE63765.1"/>
    </source>
</evidence>
<name>A0A2A4G7N9_9FLAO</name>
<dbReference type="PANTHER" id="PTHR43280:SF32">
    <property type="entry name" value="TRANSCRIPTIONAL REGULATORY PROTEIN"/>
    <property type="match status" value="1"/>
</dbReference>
<organism evidence="5 6">
    <name type="scientific">Sediminicola luteus</name>
    <dbReference type="NCBI Taxonomy" id="319238"/>
    <lineage>
        <taxon>Bacteria</taxon>
        <taxon>Pseudomonadati</taxon>
        <taxon>Bacteroidota</taxon>
        <taxon>Flavobacteriia</taxon>
        <taxon>Flavobacteriales</taxon>
        <taxon>Flavobacteriaceae</taxon>
        <taxon>Sediminicola</taxon>
    </lineage>
</organism>
<proteinExistence type="predicted"/>
<accession>A0A2A4G7N9</accession>
<dbReference type="PROSITE" id="PS01124">
    <property type="entry name" value="HTH_ARAC_FAMILY_2"/>
    <property type="match status" value="1"/>
</dbReference>
<dbReference type="SUPFAM" id="SSF46689">
    <property type="entry name" value="Homeodomain-like"/>
    <property type="match status" value="1"/>
</dbReference>
<dbReference type="GO" id="GO:0043565">
    <property type="term" value="F:sequence-specific DNA binding"/>
    <property type="evidence" value="ECO:0007669"/>
    <property type="project" value="InterPro"/>
</dbReference>
<keyword evidence="1" id="KW-0805">Transcription regulation</keyword>
<reference evidence="5 6" key="1">
    <citation type="submission" date="2017-04" db="EMBL/GenBank/DDBJ databases">
        <title>A new member of the family Flavobacteriaceae isolated from ascidians.</title>
        <authorList>
            <person name="Chen L."/>
        </authorList>
    </citation>
    <scope>NUCLEOTIDE SEQUENCE [LARGE SCALE GENOMIC DNA]</scope>
    <source>
        <strain evidence="5 6">HQA918</strain>
    </source>
</reference>
<evidence type="ECO:0000259" key="4">
    <source>
        <dbReference type="PROSITE" id="PS01124"/>
    </source>
</evidence>
<comment type="caution">
    <text evidence="5">The sequence shown here is derived from an EMBL/GenBank/DDBJ whole genome shotgun (WGS) entry which is preliminary data.</text>
</comment>
<dbReference type="PANTHER" id="PTHR43280">
    <property type="entry name" value="ARAC-FAMILY TRANSCRIPTIONAL REGULATOR"/>
    <property type="match status" value="1"/>
</dbReference>
<dbReference type="Gene3D" id="1.10.10.60">
    <property type="entry name" value="Homeodomain-like"/>
    <property type="match status" value="1"/>
</dbReference>
<dbReference type="EMBL" id="NBWU01000004">
    <property type="protein sequence ID" value="PCE63765.1"/>
    <property type="molecule type" value="Genomic_DNA"/>
</dbReference>
<sequence>MKSIESIFEVHSLMGLAPPSHPLVSVIPVRDLPREMVQDERIRFDLFFVSLKDGITGSMGYGRNSYDYEDGTMIFSKAGQVLQPQHEIISDDAKGWVLLFHPDLIRRSDLGRSIGQYTFFDYETHEALHLSEKEQQTVTEIVAKIRDEYERPIDKHSQKLIVSNITLLLDYCTRYYDRQFIIRTDLNQDLMADFEVLLRDYFESENPKELGLPTVKFCGQQLGLSPKYLSDLLKKESGKSAKEHIDAFVINRAKNQLLGSSHSIGEIAFDLGFEYSQHFSKLFKKRTGMSPKTYRQLN</sequence>
<keyword evidence="3" id="KW-0804">Transcription</keyword>
<dbReference type="GO" id="GO:0003700">
    <property type="term" value="F:DNA-binding transcription factor activity"/>
    <property type="evidence" value="ECO:0007669"/>
    <property type="project" value="InterPro"/>
</dbReference>